<dbReference type="AlphaFoldDB" id="A0AAD1XEK8"/>
<evidence type="ECO:0000256" key="1">
    <source>
        <dbReference type="ARBA" id="ARBA00004141"/>
    </source>
</evidence>
<dbReference type="Proteomes" id="UP001295684">
    <property type="component" value="Unassembled WGS sequence"/>
</dbReference>
<dbReference type="Gene3D" id="1.20.1250.20">
    <property type="entry name" value="MFS general substrate transporter like domains"/>
    <property type="match status" value="2"/>
</dbReference>
<dbReference type="Pfam" id="PF07690">
    <property type="entry name" value="MFS_1"/>
    <property type="match status" value="1"/>
</dbReference>
<dbReference type="PANTHER" id="PTHR43385:SF1">
    <property type="entry name" value="RIBOFLAVIN TRANSPORTER RIBJ"/>
    <property type="match status" value="1"/>
</dbReference>
<feature type="transmembrane region" description="Helical" evidence="6">
    <location>
        <begin position="260"/>
        <end position="280"/>
    </location>
</feature>
<feature type="transmembrane region" description="Helical" evidence="6">
    <location>
        <begin position="324"/>
        <end position="343"/>
    </location>
</feature>
<evidence type="ECO:0000256" key="5">
    <source>
        <dbReference type="ARBA" id="ARBA00023136"/>
    </source>
</evidence>
<dbReference type="GO" id="GO:0022857">
    <property type="term" value="F:transmembrane transporter activity"/>
    <property type="evidence" value="ECO:0007669"/>
    <property type="project" value="InterPro"/>
</dbReference>
<feature type="transmembrane region" description="Helical" evidence="6">
    <location>
        <begin position="383"/>
        <end position="404"/>
    </location>
</feature>
<keyword evidence="3 6" id="KW-0812">Transmembrane</keyword>
<keyword evidence="5 6" id="KW-0472">Membrane</keyword>
<gene>
    <name evidence="7" type="ORF">ECRASSUSDP1_LOCUS10400</name>
</gene>
<evidence type="ECO:0000313" key="7">
    <source>
        <dbReference type="EMBL" id="CAI2369103.1"/>
    </source>
</evidence>
<reference evidence="7" key="1">
    <citation type="submission" date="2023-07" db="EMBL/GenBank/DDBJ databases">
        <authorList>
            <consortium name="AG Swart"/>
            <person name="Singh M."/>
            <person name="Singh A."/>
            <person name="Seah K."/>
            <person name="Emmerich C."/>
        </authorList>
    </citation>
    <scope>NUCLEOTIDE SEQUENCE</scope>
    <source>
        <strain evidence="7">DP1</strain>
    </source>
</reference>
<comment type="subcellular location">
    <subcellularLocation>
        <location evidence="1">Membrane</location>
        <topology evidence="1">Multi-pass membrane protein</topology>
    </subcellularLocation>
</comment>
<organism evidence="7 8">
    <name type="scientific">Euplotes crassus</name>
    <dbReference type="NCBI Taxonomy" id="5936"/>
    <lineage>
        <taxon>Eukaryota</taxon>
        <taxon>Sar</taxon>
        <taxon>Alveolata</taxon>
        <taxon>Ciliophora</taxon>
        <taxon>Intramacronucleata</taxon>
        <taxon>Spirotrichea</taxon>
        <taxon>Hypotrichia</taxon>
        <taxon>Euplotida</taxon>
        <taxon>Euplotidae</taxon>
        <taxon>Moneuplotes</taxon>
    </lineage>
</organism>
<evidence type="ECO:0000256" key="2">
    <source>
        <dbReference type="ARBA" id="ARBA00022448"/>
    </source>
</evidence>
<feature type="transmembrane region" description="Helical" evidence="6">
    <location>
        <begin position="139"/>
        <end position="163"/>
    </location>
</feature>
<feature type="transmembrane region" description="Helical" evidence="6">
    <location>
        <begin position="416"/>
        <end position="439"/>
    </location>
</feature>
<feature type="transmembrane region" description="Helical" evidence="6">
    <location>
        <begin position="52"/>
        <end position="72"/>
    </location>
</feature>
<dbReference type="InterPro" id="IPR036259">
    <property type="entry name" value="MFS_trans_sf"/>
</dbReference>
<evidence type="ECO:0000313" key="8">
    <source>
        <dbReference type="Proteomes" id="UP001295684"/>
    </source>
</evidence>
<comment type="caution">
    <text evidence="7">The sequence shown here is derived from an EMBL/GenBank/DDBJ whole genome shotgun (WGS) entry which is preliminary data.</text>
</comment>
<evidence type="ECO:0000256" key="4">
    <source>
        <dbReference type="ARBA" id="ARBA00022989"/>
    </source>
</evidence>
<dbReference type="InterPro" id="IPR011701">
    <property type="entry name" value="MFS"/>
</dbReference>
<feature type="transmembrane region" description="Helical" evidence="6">
    <location>
        <begin position="79"/>
        <end position="99"/>
    </location>
</feature>
<feature type="transmembrane region" description="Helical" evidence="6">
    <location>
        <begin position="292"/>
        <end position="312"/>
    </location>
</feature>
<feature type="transmembrane region" description="Helical" evidence="6">
    <location>
        <begin position="192"/>
        <end position="212"/>
    </location>
</feature>
<feature type="transmembrane region" description="Helical" evidence="6">
    <location>
        <begin position="9"/>
        <end position="32"/>
    </location>
</feature>
<feature type="transmembrane region" description="Helical" evidence="6">
    <location>
        <begin position="105"/>
        <end position="127"/>
    </location>
</feature>
<accession>A0AAD1XEK8</accession>
<dbReference type="PANTHER" id="PTHR43385">
    <property type="entry name" value="RIBOFLAVIN TRANSPORTER RIBJ"/>
    <property type="match status" value="1"/>
</dbReference>
<feature type="transmembrane region" description="Helical" evidence="6">
    <location>
        <begin position="349"/>
        <end position="371"/>
    </location>
</feature>
<dbReference type="SUPFAM" id="SSF103473">
    <property type="entry name" value="MFS general substrate transporter"/>
    <property type="match status" value="1"/>
</dbReference>
<proteinExistence type="predicted"/>
<name>A0AAD1XEK8_EUPCR</name>
<keyword evidence="4 6" id="KW-1133">Transmembrane helix</keyword>
<keyword evidence="2" id="KW-0813">Transport</keyword>
<evidence type="ECO:0000256" key="6">
    <source>
        <dbReference type="SAM" id="Phobius"/>
    </source>
</evidence>
<keyword evidence="8" id="KW-1185">Reference proteome</keyword>
<dbReference type="InterPro" id="IPR052983">
    <property type="entry name" value="MFS_Riboflavin_Transporter"/>
</dbReference>
<sequence>MADDQKMRGILCVIGGCIIHLYLGCFYLWGHIQVYITSYLHKHDHSVTLDDTSTIFVLQGVFQAIFMPVAPFMLKHYPVWVLITVGGVFAIGGVFLTSFLTNVTYFVIVYPLFYGFGIGITYLAPLVCGWEYFPERRGAVSGVIVGGFGFGSFIFSYVSLLIVNPEGHQATQKVSGGMIFHPNDPVSSRAPLMLRVNCLCWLIILIISLILIRRKRESQEDRVESSNNGLSSDHLIVSVEENIEIVEPTYKEAMLHYRTLYIWVMIVLSVSYPMLMASHFKTYANIDVPDEKFLMITGSFGAAMNGLSRGIWAYFQDIYGFKAVFLTLIIFQILIALTVDFIHKVKVLYFIWTLVTYFCLGGYFSIFPTVNAKLYGAVTGGKVHGTIFCAFSTSTILNLLLLRLESSRHLEYAQIFYIQAGFSIIVAIMTILFDDATLIKKVLRRNKRFNQEEDSFIELKLENNS</sequence>
<dbReference type="EMBL" id="CAMPGE010010256">
    <property type="protein sequence ID" value="CAI2369103.1"/>
    <property type="molecule type" value="Genomic_DNA"/>
</dbReference>
<evidence type="ECO:0000256" key="3">
    <source>
        <dbReference type="ARBA" id="ARBA00022692"/>
    </source>
</evidence>
<protein>
    <submittedName>
        <fullName evidence="7">Uncharacterized protein</fullName>
    </submittedName>
</protein>
<dbReference type="GO" id="GO:0016020">
    <property type="term" value="C:membrane"/>
    <property type="evidence" value="ECO:0007669"/>
    <property type="project" value="UniProtKB-SubCell"/>
</dbReference>